<dbReference type="InterPro" id="IPR036909">
    <property type="entry name" value="Cyt_c-like_dom_sf"/>
</dbReference>
<name>A0ABS1S746_9RHOB</name>
<evidence type="ECO:0000313" key="7">
    <source>
        <dbReference type="Proteomes" id="UP000644749"/>
    </source>
</evidence>
<dbReference type="PANTHER" id="PTHR30600:SF4">
    <property type="entry name" value="CYTOCHROME C DOMAIN-CONTAINING PROTEIN"/>
    <property type="match status" value="1"/>
</dbReference>
<dbReference type="PROSITE" id="PS51007">
    <property type="entry name" value="CYTC"/>
    <property type="match status" value="2"/>
</dbReference>
<evidence type="ECO:0000256" key="1">
    <source>
        <dbReference type="ARBA" id="ARBA00022617"/>
    </source>
</evidence>
<dbReference type="InterPro" id="IPR010538">
    <property type="entry name" value="DHOR"/>
</dbReference>
<dbReference type="PIRSF" id="PIRSF028099">
    <property type="entry name" value="DUF1111"/>
    <property type="match status" value="1"/>
</dbReference>
<dbReference type="Gene3D" id="1.10.760.10">
    <property type="entry name" value="Cytochrome c-like domain"/>
    <property type="match status" value="1"/>
</dbReference>
<keyword evidence="3 4" id="KW-0408">Iron</keyword>
<keyword evidence="2 4" id="KW-0479">Metal-binding</keyword>
<dbReference type="Pfam" id="PF06537">
    <property type="entry name" value="DHOR"/>
    <property type="match status" value="1"/>
</dbReference>
<keyword evidence="1 4" id="KW-0349">Heme</keyword>
<dbReference type="PANTHER" id="PTHR30600">
    <property type="entry name" value="CYTOCHROME C PEROXIDASE-RELATED"/>
    <property type="match status" value="1"/>
</dbReference>
<dbReference type="Proteomes" id="UP000644749">
    <property type="component" value="Unassembled WGS sequence"/>
</dbReference>
<feature type="domain" description="Cytochrome c" evidence="5">
    <location>
        <begin position="107"/>
        <end position="280"/>
    </location>
</feature>
<evidence type="ECO:0000256" key="4">
    <source>
        <dbReference type="PROSITE-ProRule" id="PRU00433"/>
    </source>
</evidence>
<evidence type="ECO:0000256" key="3">
    <source>
        <dbReference type="ARBA" id="ARBA00023004"/>
    </source>
</evidence>
<dbReference type="RefSeq" id="WP_191310535.1">
    <property type="nucleotide sequence ID" value="NZ_BNCL01000008.1"/>
</dbReference>
<dbReference type="EMBL" id="JAESHT010000008">
    <property type="protein sequence ID" value="MBL3674065.1"/>
    <property type="molecule type" value="Genomic_DNA"/>
</dbReference>
<dbReference type="InterPro" id="IPR051395">
    <property type="entry name" value="Cytochrome_c_Peroxidase/MauG"/>
</dbReference>
<comment type="caution">
    <text evidence="6">The sequence shown here is derived from an EMBL/GenBank/DDBJ whole genome shotgun (WGS) entry which is preliminary data.</text>
</comment>
<evidence type="ECO:0000259" key="5">
    <source>
        <dbReference type="PROSITE" id="PS51007"/>
    </source>
</evidence>
<evidence type="ECO:0000256" key="2">
    <source>
        <dbReference type="ARBA" id="ARBA00022723"/>
    </source>
</evidence>
<organism evidence="6 7">
    <name type="scientific">Paracoccus aerius</name>
    <dbReference type="NCBI Taxonomy" id="1915382"/>
    <lineage>
        <taxon>Bacteria</taxon>
        <taxon>Pseudomonadati</taxon>
        <taxon>Pseudomonadota</taxon>
        <taxon>Alphaproteobacteria</taxon>
        <taxon>Rhodobacterales</taxon>
        <taxon>Paracoccaceae</taxon>
        <taxon>Paracoccus</taxon>
    </lineage>
</organism>
<dbReference type="SUPFAM" id="SSF46626">
    <property type="entry name" value="Cytochrome c"/>
    <property type="match status" value="1"/>
</dbReference>
<accession>A0ABS1S746</accession>
<proteinExistence type="predicted"/>
<gene>
    <name evidence="6" type="ORF">JL111_11260</name>
</gene>
<feature type="domain" description="Cytochrome c" evidence="5">
    <location>
        <begin position="391"/>
        <end position="523"/>
    </location>
</feature>
<protein>
    <submittedName>
        <fullName evidence="6">Thiol oxidoreductase</fullName>
    </submittedName>
</protein>
<evidence type="ECO:0000313" key="6">
    <source>
        <dbReference type="EMBL" id="MBL3674065.1"/>
    </source>
</evidence>
<reference evidence="6 7" key="1">
    <citation type="submission" date="2021-01" db="EMBL/GenBank/DDBJ databases">
        <title>011410 draft genome.</title>
        <authorList>
            <person name="Lang L."/>
        </authorList>
    </citation>
    <scope>NUCLEOTIDE SEQUENCE [LARGE SCALE GENOMIC DNA]</scope>
    <source>
        <strain evidence="6 7">KCTC 42845</strain>
    </source>
</reference>
<sequence>MAAALAASLGAAVAPGLSDTPSDALRAVPVAPGPATATDWQAEPHLPITPRTRAEAARIAAVLAPPADFTRPEPFEDKPAGAATARFVPNADAFSHFPPNLPRAREMDFKLGNAIFRKLWVGAPSSTKGSDGLGPLYNARACQNCHIKDGRGHLPQGPDDSRVSAFLRLSVPGGPARPEIPDYIATSPDPVYGAQLQDLALAGFLAEARMGVAWAEEPVTLADGTVVTLRRPSFAVEDPVHGAPHPDLQISARVAPQMIGLGLLEAVPVADILALADADDRDGDGISGRPQIVWSSEFDRPMLGRFGHKAGNATIREQSASAFLGDMGLSNPLFPFPFGECSEAQAACRAAPAGQEPDVREGLEVDGLGLDLVTFYSRNLAVPARRDLDDPQVLRGKKIAHDIGCTSCHNPKFVTHRLDGRPEQSFQLIWPHSDMLLHDMGEGLADNRPESRATGREWRTAPLWGISLNGTVTGVESYLHDGRARSLIEAILWHGGEAQPARDAVVALPTPDRKALIAWLRSL</sequence>
<dbReference type="InterPro" id="IPR009056">
    <property type="entry name" value="Cyt_c-like_dom"/>
</dbReference>
<keyword evidence="7" id="KW-1185">Reference proteome</keyword>